<feature type="coiled-coil region" evidence="7">
    <location>
        <begin position="749"/>
        <end position="791"/>
    </location>
</feature>
<dbReference type="InterPro" id="IPR001969">
    <property type="entry name" value="Aspartic_peptidase_AS"/>
</dbReference>
<feature type="compositionally biased region" description="Acidic residues" evidence="8">
    <location>
        <begin position="642"/>
        <end position="667"/>
    </location>
</feature>
<comment type="subcellular location">
    <subcellularLocation>
        <location evidence="1">Nucleus</location>
    </subcellularLocation>
</comment>
<keyword evidence="4" id="KW-0804">Transcription</keyword>
<dbReference type="GO" id="GO:0004190">
    <property type="term" value="F:aspartic-type endopeptidase activity"/>
    <property type="evidence" value="ECO:0007669"/>
    <property type="project" value="InterPro"/>
</dbReference>
<dbReference type="SUPFAM" id="SSF50630">
    <property type="entry name" value="Acid proteases"/>
    <property type="match status" value="1"/>
</dbReference>
<feature type="domain" description="CCHC-type" evidence="9">
    <location>
        <begin position="302"/>
        <end position="315"/>
    </location>
</feature>
<dbReference type="GO" id="GO:0006508">
    <property type="term" value="P:proteolysis"/>
    <property type="evidence" value="ECO:0007669"/>
    <property type="project" value="InterPro"/>
</dbReference>
<dbReference type="PROSITE" id="PS50158">
    <property type="entry name" value="ZF_CCHC"/>
    <property type="match status" value="1"/>
</dbReference>
<dbReference type="OrthoDB" id="70376at2759"/>
<dbReference type="GO" id="GO:0003676">
    <property type="term" value="F:nucleic acid binding"/>
    <property type="evidence" value="ECO:0007669"/>
    <property type="project" value="InterPro"/>
</dbReference>
<protein>
    <recommendedName>
        <fullName evidence="9">CCHC-type domain-containing protein</fullName>
    </recommendedName>
</protein>
<evidence type="ECO:0000256" key="6">
    <source>
        <dbReference type="PROSITE-ProRule" id="PRU00047"/>
    </source>
</evidence>
<dbReference type="CDD" id="cd05483">
    <property type="entry name" value="retropepsin_like_bacteria"/>
    <property type="match status" value="1"/>
</dbReference>
<dbReference type="SMART" id="SM01401">
    <property type="entry name" value="Sds3"/>
    <property type="match status" value="1"/>
</dbReference>
<evidence type="ECO:0000256" key="1">
    <source>
        <dbReference type="ARBA" id="ARBA00004123"/>
    </source>
</evidence>
<evidence type="ECO:0000256" key="7">
    <source>
        <dbReference type="SAM" id="Coils"/>
    </source>
</evidence>
<dbReference type="GO" id="GO:0005654">
    <property type="term" value="C:nucleoplasm"/>
    <property type="evidence" value="ECO:0007669"/>
    <property type="project" value="UniProtKB-ARBA"/>
</dbReference>
<dbReference type="InterPro" id="IPR034122">
    <property type="entry name" value="Retropepsin-like_bacterial"/>
</dbReference>
<evidence type="ECO:0000256" key="2">
    <source>
        <dbReference type="ARBA" id="ARBA00022491"/>
    </source>
</evidence>
<keyword evidence="7" id="KW-0175">Coiled coil</keyword>
<dbReference type="InterPro" id="IPR021109">
    <property type="entry name" value="Peptidase_aspartic_dom_sf"/>
</dbReference>
<dbReference type="Gene3D" id="2.40.70.10">
    <property type="entry name" value="Acid Proteases"/>
    <property type="match status" value="1"/>
</dbReference>
<dbReference type="Pfam" id="PF13975">
    <property type="entry name" value="gag-asp_proteas"/>
    <property type="match status" value="1"/>
</dbReference>
<dbReference type="Pfam" id="PF08598">
    <property type="entry name" value="Sds3"/>
    <property type="match status" value="1"/>
</dbReference>
<feature type="region of interest" description="Disordered" evidence="8">
    <location>
        <begin position="851"/>
        <end position="882"/>
    </location>
</feature>
<proteinExistence type="predicted"/>
<keyword evidence="11" id="KW-1185">Reference proteome</keyword>
<feature type="compositionally biased region" description="Basic and acidic residues" evidence="8">
    <location>
        <begin position="498"/>
        <end position="508"/>
    </location>
</feature>
<keyword evidence="3" id="KW-0805">Transcription regulation</keyword>
<gene>
    <name evidence="10" type="ORF">GE061_001433</name>
</gene>
<dbReference type="SUPFAM" id="SSF57756">
    <property type="entry name" value="Retrovirus zinc finger-like domains"/>
    <property type="match status" value="1"/>
</dbReference>
<evidence type="ECO:0000256" key="3">
    <source>
        <dbReference type="ARBA" id="ARBA00023015"/>
    </source>
</evidence>
<keyword evidence="2" id="KW-0678">Repressor</keyword>
<comment type="caution">
    <text evidence="10">The sequence shown here is derived from an EMBL/GenBank/DDBJ whole genome shotgun (WGS) entry which is preliminary data.</text>
</comment>
<dbReference type="PANTHER" id="PTHR21964">
    <property type="entry name" value="BREAST CANCER METASTASIS-SUPPRESSOR 1"/>
    <property type="match status" value="1"/>
</dbReference>
<dbReference type="PROSITE" id="PS00141">
    <property type="entry name" value="ASP_PROTEASE"/>
    <property type="match status" value="1"/>
</dbReference>
<dbReference type="GO" id="GO:0010468">
    <property type="term" value="P:regulation of gene expression"/>
    <property type="evidence" value="ECO:0007669"/>
    <property type="project" value="UniProtKB-ARBA"/>
</dbReference>
<accession>A0A8S9Y724</accession>
<feature type="region of interest" description="Disordered" evidence="8">
    <location>
        <begin position="596"/>
        <end position="619"/>
    </location>
</feature>
<organism evidence="10 11">
    <name type="scientific">Apolygus lucorum</name>
    <name type="common">Small green plant bug</name>
    <name type="synonym">Lygocoris lucorum</name>
    <dbReference type="NCBI Taxonomy" id="248454"/>
    <lineage>
        <taxon>Eukaryota</taxon>
        <taxon>Metazoa</taxon>
        <taxon>Ecdysozoa</taxon>
        <taxon>Arthropoda</taxon>
        <taxon>Hexapoda</taxon>
        <taxon>Insecta</taxon>
        <taxon>Pterygota</taxon>
        <taxon>Neoptera</taxon>
        <taxon>Paraneoptera</taxon>
        <taxon>Hemiptera</taxon>
        <taxon>Heteroptera</taxon>
        <taxon>Panheteroptera</taxon>
        <taxon>Cimicomorpha</taxon>
        <taxon>Miridae</taxon>
        <taxon>Mirini</taxon>
        <taxon>Apolygus</taxon>
    </lineage>
</organism>
<keyword evidence="6" id="KW-0862">Zinc</keyword>
<keyword evidence="6" id="KW-0479">Metal-binding</keyword>
<feature type="compositionally biased region" description="Polar residues" evidence="8">
    <location>
        <begin position="485"/>
        <end position="497"/>
    </location>
</feature>
<evidence type="ECO:0000313" key="10">
    <source>
        <dbReference type="EMBL" id="KAF6217080.1"/>
    </source>
</evidence>
<dbReference type="InterPro" id="IPR036875">
    <property type="entry name" value="Znf_CCHC_sf"/>
</dbReference>
<feature type="compositionally biased region" description="Basic and acidic residues" evidence="8">
    <location>
        <begin position="596"/>
        <end position="605"/>
    </location>
</feature>
<dbReference type="InterPro" id="IPR013907">
    <property type="entry name" value="Sds3"/>
</dbReference>
<sequence length="955" mass="108223">MSGEEYIAARVRRAIPTERDEPSDSMDGVSVREQQVLSDTSTLAALNMITQQLAALAGAFQQFVNRQQTPSTFTNDPESNVLHREFEEQRCGPPEFIKPSTFDGASPWDDYWTQFQVIAKANGWSSVTAGVRLMACLRGVALAAVCNIPTVSRSLSTMVDCLNQRFGAKGQERLFLARLRKRIQGPNEDVATFAADVESLARRAVSGEEARETIAMEQFLNGLRNQRVQEMVIGSDPTTLRSAVTRALQLEAGLVPPLIPIRTVNTPETSVDEEEDRIRRVVKDQLEKARRDWRRVQKDVECWKCGCTGHLRRECGNRERKENQELVGEQGNQECQEVPVFGTFRTSLFIDGNIDGNPCQMLLDTGATVSIINPSVVAEEKVKQGSMNGLLRTVSGETIPVKGWATVQMDLGDKLPRYLKCVVADIQEKCIVGMDFLQSNSCIIDLGQRIIQMGKSRIKFGPMNQRSRTFQRDKGGAPCKDRYNRQSCSNRSGVRGTNKQDKWGNVKDASHQANQVELNTLNKWEAKEAPKSTPDFNLSKASKDEDWTQWKKSHPVRKKKEVDVDKNEDCENIEIPQRVGKQWVVLDIDIQYKDSDTGRGGHERGCGGFKDNQDRPPIVQPWERDQKYNYGYQAGGDEYEFEETNDDMDDEGDEPCESDEDTEEASENEFRRHEPPPPPPPPREFPDIKEQIYQEKLTHLRNQLQQLAAGTLPEYLKKVKKLEQSYKERLRLNNIYRDHACDLAEKDYIAEKRAASKEYEEKTVEMKENLIQDMEEKRKNIESERLSMELAGDLTETKPAMTRKLRRRPNDPAPLPEKRRGKIASLPSQINFTLDDKDIEADLKVIYRGNKTSSSSASSSSRKPANGLQSLGPIIPDPPTSDVRIEDGKLMYERKWFHRGQTVFVESKDLGRFPAIISAIGTEAIHVKKTIDSSKVKIYTSQLVRGKFIIKRRAS</sequence>
<evidence type="ECO:0000256" key="5">
    <source>
        <dbReference type="ARBA" id="ARBA00023242"/>
    </source>
</evidence>
<dbReference type="Proteomes" id="UP000466442">
    <property type="component" value="Linkage Group LG1"/>
</dbReference>
<dbReference type="AlphaFoldDB" id="A0A8S9Y724"/>
<dbReference type="GO" id="GO:0008270">
    <property type="term" value="F:zinc ion binding"/>
    <property type="evidence" value="ECO:0007669"/>
    <property type="project" value="UniProtKB-KW"/>
</dbReference>
<name>A0A8S9Y724_APOLU</name>
<evidence type="ECO:0000259" key="9">
    <source>
        <dbReference type="PROSITE" id="PS50158"/>
    </source>
</evidence>
<dbReference type="InterPro" id="IPR001878">
    <property type="entry name" value="Znf_CCHC"/>
</dbReference>
<feature type="region of interest" description="Disordered" evidence="8">
    <location>
        <begin position="642"/>
        <end position="689"/>
    </location>
</feature>
<evidence type="ECO:0000256" key="4">
    <source>
        <dbReference type="ARBA" id="ARBA00023163"/>
    </source>
</evidence>
<feature type="compositionally biased region" description="Basic and acidic residues" evidence="8">
    <location>
        <begin position="470"/>
        <end position="484"/>
    </location>
</feature>
<keyword evidence="5" id="KW-0539">Nucleus</keyword>
<evidence type="ECO:0000313" key="11">
    <source>
        <dbReference type="Proteomes" id="UP000466442"/>
    </source>
</evidence>
<reference evidence="10" key="1">
    <citation type="journal article" date="2021" name="Mol. Ecol. Resour.">
        <title>Apolygus lucorum genome provides insights into omnivorousness and mesophyll feeding.</title>
        <authorList>
            <person name="Liu Y."/>
            <person name="Liu H."/>
            <person name="Wang H."/>
            <person name="Huang T."/>
            <person name="Liu B."/>
            <person name="Yang B."/>
            <person name="Yin L."/>
            <person name="Li B."/>
            <person name="Zhang Y."/>
            <person name="Zhang S."/>
            <person name="Jiang F."/>
            <person name="Zhang X."/>
            <person name="Ren Y."/>
            <person name="Wang B."/>
            <person name="Wang S."/>
            <person name="Lu Y."/>
            <person name="Wu K."/>
            <person name="Fan W."/>
            <person name="Wang G."/>
        </authorList>
    </citation>
    <scope>NUCLEOTIDE SEQUENCE</scope>
    <source>
        <strain evidence="10">12Hb</strain>
    </source>
</reference>
<keyword evidence="6" id="KW-0863">Zinc-finger</keyword>
<feature type="region of interest" description="Disordered" evidence="8">
    <location>
        <begin position="462"/>
        <end position="508"/>
    </location>
</feature>
<dbReference type="EMBL" id="WIXP02000001">
    <property type="protein sequence ID" value="KAF6217080.1"/>
    <property type="molecule type" value="Genomic_DNA"/>
</dbReference>
<evidence type="ECO:0000256" key="8">
    <source>
        <dbReference type="SAM" id="MobiDB-lite"/>
    </source>
</evidence>